<dbReference type="InterPro" id="IPR052560">
    <property type="entry name" value="RdDP_mobile_element"/>
</dbReference>
<name>A0A5E4NPD7_9HEMI</name>
<dbReference type="SUPFAM" id="SSF56219">
    <property type="entry name" value="DNase I-like"/>
    <property type="match status" value="1"/>
</dbReference>
<dbReference type="GO" id="GO:0004519">
    <property type="term" value="F:endonuclease activity"/>
    <property type="evidence" value="ECO:0007669"/>
    <property type="project" value="UniProtKB-KW"/>
</dbReference>
<dbReference type="OrthoDB" id="6776929at2759"/>
<reference evidence="2 3" key="1">
    <citation type="submission" date="2019-08" db="EMBL/GenBank/DDBJ databases">
        <authorList>
            <person name="Alioto T."/>
            <person name="Alioto T."/>
            <person name="Gomez Garrido J."/>
        </authorList>
    </citation>
    <scope>NUCLEOTIDE SEQUENCE [LARGE SCALE GENOMIC DNA]</scope>
</reference>
<evidence type="ECO:0000259" key="1">
    <source>
        <dbReference type="Pfam" id="PF14529"/>
    </source>
</evidence>
<dbReference type="AlphaFoldDB" id="A0A5E4NPD7"/>
<keyword evidence="2" id="KW-0269">Exonuclease</keyword>
<proteinExistence type="predicted"/>
<keyword evidence="2" id="KW-0540">Nuclease</keyword>
<dbReference type="EMBL" id="CABPRJ010002409">
    <property type="protein sequence ID" value="VVC45656.1"/>
    <property type="molecule type" value="Genomic_DNA"/>
</dbReference>
<gene>
    <name evidence="2" type="ORF">CINCED_3A005124</name>
</gene>
<accession>A0A5E4NPD7</accession>
<dbReference type="InterPro" id="IPR036691">
    <property type="entry name" value="Endo/exonu/phosph_ase_sf"/>
</dbReference>
<feature type="domain" description="Endonuclease/exonuclease/phosphatase" evidence="1">
    <location>
        <begin position="99"/>
        <end position="211"/>
    </location>
</feature>
<protein>
    <submittedName>
        <fullName evidence="2">Endonuclease/exonuclease/phosphatase</fullName>
    </submittedName>
</protein>
<dbReference type="InterPro" id="IPR005135">
    <property type="entry name" value="Endo/exonuclease/phosphatase"/>
</dbReference>
<evidence type="ECO:0000313" key="3">
    <source>
        <dbReference type="Proteomes" id="UP000325440"/>
    </source>
</evidence>
<dbReference type="Proteomes" id="UP000325440">
    <property type="component" value="Unassembled WGS sequence"/>
</dbReference>
<dbReference type="PANTHER" id="PTHR36688">
    <property type="entry name" value="ENDO/EXONUCLEASE/PHOSPHATASE DOMAIN-CONTAINING PROTEIN"/>
    <property type="match status" value="1"/>
</dbReference>
<evidence type="ECO:0000313" key="2">
    <source>
        <dbReference type="EMBL" id="VVC45656.1"/>
    </source>
</evidence>
<organism evidence="2 3">
    <name type="scientific">Cinara cedri</name>
    <dbReference type="NCBI Taxonomy" id="506608"/>
    <lineage>
        <taxon>Eukaryota</taxon>
        <taxon>Metazoa</taxon>
        <taxon>Ecdysozoa</taxon>
        <taxon>Arthropoda</taxon>
        <taxon>Hexapoda</taxon>
        <taxon>Insecta</taxon>
        <taxon>Pterygota</taxon>
        <taxon>Neoptera</taxon>
        <taxon>Paraneoptera</taxon>
        <taxon>Hemiptera</taxon>
        <taxon>Sternorrhyncha</taxon>
        <taxon>Aphidomorpha</taxon>
        <taxon>Aphidoidea</taxon>
        <taxon>Aphididae</taxon>
        <taxon>Lachninae</taxon>
        <taxon>Cinara</taxon>
    </lineage>
</organism>
<keyword evidence="3" id="KW-1185">Reference proteome</keyword>
<dbReference type="Gene3D" id="3.60.10.10">
    <property type="entry name" value="Endonuclease/exonuclease/phosphatase"/>
    <property type="match status" value="1"/>
</dbReference>
<sequence>MASFIQWNINDFYKRSVGINCIIYDLQPAILCFQETNLKNNHCANIKNYTGYFKNRTLAFRASGGVATFIKDTIDSENISITSDLEVIATLVKFHKPLSICNIYIPDSKTFTKQHLKDITKQLPKPFVLLGDFNSRNTSWGCTHTDLRGQIVEQFLEDESLILPNNNQPIRHNVSNGNFSAIDLTITNTNFSTLFDWQVLSAYSDSDHWPIGIQYQNHLSLNKFSTKWNFKKPNWDLFSENIEYELTQNSLIDLNPNCNQLKIASIVKKSTDIILEAANLSIGFNTHQNIKKTVPWWNK</sequence>
<dbReference type="GO" id="GO:0004527">
    <property type="term" value="F:exonuclease activity"/>
    <property type="evidence" value="ECO:0007669"/>
    <property type="project" value="UniProtKB-KW"/>
</dbReference>
<keyword evidence="2" id="KW-0378">Hydrolase</keyword>
<keyword evidence="2" id="KW-0255">Endonuclease</keyword>
<dbReference type="Pfam" id="PF14529">
    <property type="entry name" value="Exo_endo_phos_2"/>
    <property type="match status" value="1"/>
</dbReference>
<dbReference type="PANTHER" id="PTHR36688:SF2">
    <property type="entry name" value="ENDONUCLEASE_EXONUCLEASE_PHOSPHATASE DOMAIN-CONTAINING PROTEIN"/>
    <property type="match status" value="1"/>
</dbReference>